<dbReference type="Proteomes" id="UP000321827">
    <property type="component" value="Unassembled WGS sequence"/>
</dbReference>
<dbReference type="RefSeq" id="WP_147144862.1">
    <property type="nucleotide sequence ID" value="NZ_BJXN01000001.1"/>
</dbReference>
<dbReference type="OrthoDB" id="32175at2"/>
<dbReference type="PROSITE" id="PS51257">
    <property type="entry name" value="PROKAR_LIPOPROTEIN"/>
    <property type="match status" value="1"/>
</dbReference>
<proteinExistence type="predicted"/>
<evidence type="ECO:0000313" key="3">
    <source>
        <dbReference type="Proteomes" id="UP000321827"/>
    </source>
</evidence>
<sequence length="148" mass="15135">MKKGLRTLLGLFTLLVLAACSTQTGGIRTTGALKVLSAVPDVTAGCPVRAGDWMALTGNNFGTQADWDDGPNYLLFPPEPGLAPERVELTQAQDPATLFFMVPAGAQSGTVRLHVEGVGDAEFTVTIASGAGASTAVPGCELPTPPAP</sequence>
<gene>
    <name evidence="2" type="ORF">ODE01S_01690</name>
</gene>
<accession>A0A511RGG6</accession>
<feature type="chain" id="PRO_5021739777" description="IPT/TIG domain-containing protein" evidence="1">
    <location>
        <begin position="19"/>
        <end position="148"/>
    </location>
</feature>
<reference evidence="2 3" key="1">
    <citation type="submission" date="2019-07" db="EMBL/GenBank/DDBJ databases">
        <title>Whole genome shotgun sequence of Oceanithermus desulfurans NBRC 100063.</title>
        <authorList>
            <person name="Hosoyama A."/>
            <person name="Uohara A."/>
            <person name="Ohji S."/>
            <person name="Ichikawa N."/>
        </authorList>
    </citation>
    <scope>NUCLEOTIDE SEQUENCE [LARGE SCALE GENOMIC DNA]</scope>
    <source>
        <strain evidence="2 3">NBRC 100063</strain>
    </source>
</reference>
<dbReference type="AlphaFoldDB" id="A0A511RGG6"/>
<protein>
    <recommendedName>
        <fullName evidence="4">IPT/TIG domain-containing protein</fullName>
    </recommendedName>
</protein>
<dbReference type="EMBL" id="BJXN01000001">
    <property type="protein sequence ID" value="GEM88735.1"/>
    <property type="molecule type" value="Genomic_DNA"/>
</dbReference>
<keyword evidence="1" id="KW-0732">Signal</keyword>
<evidence type="ECO:0000256" key="1">
    <source>
        <dbReference type="SAM" id="SignalP"/>
    </source>
</evidence>
<evidence type="ECO:0000313" key="2">
    <source>
        <dbReference type="EMBL" id="GEM88735.1"/>
    </source>
</evidence>
<name>A0A511RGG6_9DEIN</name>
<feature type="signal peptide" evidence="1">
    <location>
        <begin position="1"/>
        <end position="18"/>
    </location>
</feature>
<comment type="caution">
    <text evidence="2">The sequence shown here is derived from an EMBL/GenBank/DDBJ whole genome shotgun (WGS) entry which is preliminary data.</text>
</comment>
<organism evidence="2 3">
    <name type="scientific">Oceanithermus desulfurans NBRC 100063</name>
    <dbReference type="NCBI Taxonomy" id="1227550"/>
    <lineage>
        <taxon>Bacteria</taxon>
        <taxon>Thermotogati</taxon>
        <taxon>Deinococcota</taxon>
        <taxon>Deinococci</taxon>
        <taxon>Thermales</taxon>
        <taxon>Thermaceae</taxon>
        <taxon>Oceanithermus</taxon>
    </lineage>
</organism>
<evidence type="ECO:0008006" key="4">
    <source>
        <dbReference type="Google" id="ProtNLM"/>
    </source>
</evidence>